<feature type="domain" description="F-box/LRR-repeat protein 15/At3g58940/PEG3-like LRR" evidence="2">
    <location>
        <begin position="81"/>
        <end position="164"/>
    </location>
</feature>
<accession>W9RMB7</accession>
<dbReference type="Proteomes" id="UP000030645">
    <property type="component" value="Unassembled WGS sequence"/>
</dbReference>
<keyword evidence="4" id="KW-1185">Reference proteome</keyword>
<dbReference type="PANTHER" id="PTHR34145:SF51">
    <property type="entry name" value="FBD DOMAIN-CONTAINING PROTEIN"/>
    <property type="match status" value="1"/>
</dbReference>
<proteinExistence type="predicted"/>
<sequence>MNLVEKSLHSFIGKKLRMQTFNLFVIFRDDKLFSMIDPWMTLALDNGVQEIFLYVGVNGGDERRYYALPETTFVVRSIDVYSKFYSLRKLTLECISISGDIIQKIIRNCPNLEYFELWNLLGLKTIEISKLDKLEVVVIGVPRIQELERVDIDAPNLKQFIFRSYVLRLPCSVNLTSCHHLKELVLSNCRITDDSFHSHLSRFPLLENLDIVDCRMLRRIRISAQRLKRLELRPGQNIEVIEIDAPTLLSFRFTAYNNMPLFFSKNVPCPMEI</sequence>
<evidence type="ECO:0000313" key="3">
    <source>
        <dbReference type="EMBL" id="EXB97312.1"/>
    </source>
</evidence>
<dbReference type="InterPro" id="IPR053772">
    <property type="entry name" value="At1g61320/At1g61330-like"/>
</dbReference>
<dbReference type="SUPFAM" id="SSF52058">
    <property type="entry name" value="L domain-like"/>
    <property type="match status" value="1"/>
</dbReference>
<dbReference type="InterPro" id="IPR032675">
    <property type="entry name" value="LRR_dom_sf"/>
</dbReference>
<evidence type="ECO:0000259" key="2">
    <source>
        <dbReference type="Pfam" id="PF24758"/>
    </source>
</evidence>
<dbReference type="STRING" id="981085.W9RMB7"/>
<evidence type="ECO:0008006" key="5">
    <source>
        <dbReference type="Google" id="ProtNLM"/>
    </source>
</evidence>
<dbReference type="PANTHER" id="PTHR34145">
    <property type="entry name" value="OS02G0105600 PROTEIN"/>
    <property type="match status" value="1"/>
</dbReference>
<gene>
    <name evidence="3" type="ORF">L484_024173</name>
</gene>
<dbReference type="AlphaFoldDB" id="W9RMB7"/>
<dbReference type="Pfam" id="PF23622">
    <property type="entry name" value="LRR_At1g61320_AtMIF1"/>
    <property type="match status" value="1"/>
</dbReference>
<dbReference type="Pfam" id="PF24758">
    <property type="entry name" value="LRR_At5g56370"/>
    <property type="match status" value="1"/>
</dbReference>
<name>W9RMB7_9ROSA</name>
<protein>
    <recommendedName>
        <fullName evidence="5">F-box/LRR-repeat protein</fullName>
    </recommendedName>
</protein>
<dbReference type="InterPro" id="IPR055357">
    <property type="entry name" value="LRR_At1g61320_AtMIF1"/>
</dbReference>
<dbReference type="Gene3D" id="3.80.10.10">
    <property type="entry name" value="Ribonuclease Inhibitor"/>
    <property type="match status" value="1"/>
</dbReference>
<feature type="domain" description="At1g61320/AtMIF1 LRR" evidence="1">
    <location>
        <begin position="172"/>
        <end position="266"/>
    </location>
</feature>
<evidence type="ECO:0000259" key="1">
    <source>
        <dbReference type="Pfam" id="PF23622"/>
    </source>
</evidence>
<dbReference type="InterPro" id="IPR055411">
    <property type="entry name" value="LRR_FXL15/At3g58940/PEG3-like"/>
</dbReference>
<evidence type="ECO:0000313" key="4">
    <source>
        <dbReference type="Proteomes" id="UP000030645"/>
    </source>
</evidence>
<reference evidence="4" key="1">
    <citation type="submission" date="2013-01" db="EMBL/GenBank/DDBJ databases">
        <title>Draft Genome Sequence of a Mulberry Tree, Morus notabilis C.K. Schneid.</title>
        <authorList>
            <person name="He N."/>
            <person name="Zhao S."/>
        </authorList>
    </citation>
    <scope>NUCLEOTIDE SEQUENCE</scope>
</reference>
<organism evidence="3 4">
    <name type="scientific">Morus notabilis</name>
    <dbReference type="NCBI Taxonomy" id="981085"/>
    <lineage>
        <taxon>Eukaryota</taxon>
        <taxon>Viridiplantae</taxon>
        <taxon>Streptophyta</taxon>
        <taxon>Embryophyta</taxon>
        <taxon>Tracheophyta</taxon>
        <taxon>Spermatophyta</taxon>
        <taxon>Magnoliopsida</taxon>
        <taxon>eudicotyledons</taxon>
        <taxon>Gunneridae</taxon>
        <taxon>Pentapetalae</taxon>
        <taxon>rosids</taxon>
        <taxon>fabids</taxon>
        <taxon>Rosales</taxon>
        <taxon>Moraceae</taxon>
        <taxon>Moreae</taxon>
        <taxon>Morus</taxon>
    </lineage>
</organism>
<dbReference type="EMBL" id="KE345262">
    <property type="protein sequence ID" value="EXB97312.1"/>
    <property type="molecule type" value="Genomic_DNA"/>
</dbReference>